<evidence type="ECO:0000256" key="2">
    <source>
        <dbReference type="ARBA" id="ARBA00022517"/>
    </source>
</evidence>
<dbReference type="Gene3D" id="1.10.60.30">
    <property type="entry name" value="PSPTO4464-like domains"/>
    <property type="match status" value="2"/>
</dbReference>
<gene>
    <name evidence="5" type="primary">darP</name>
    <name evidence="6" type="ORF">CW740_02900</name>
</gene>
<accession>A0A2K9AKS7</accession>
<dbReference type="OrthoDB" id="5293604at2"/>
<dbReference type="KEGG" id="kpd:CW740_02900"/>
<dbReference type="Proteomes" id="UP000232693">
    <property type="component" value="Chromosome"/>
</dbReference>
<sequence length="171" mass="20382">MTQQDEHDLTEKSKSQVKRELLEITDLGERLLEIPEGLLAKLPISETCLKAIKEGRKINHHTGKKRQIKYIGKLLRDEDLEGIRAELAISDQYHQLEVRKQHLLEQWRDRLMNEGDKATFELLQLEPTLDRQQLRQMVRNAQKEKELNKAPKVQRELFRYLRDNMRFSEEN</sequence>
<dbReference type="RefSeq" id="WP_106646119.1">
    <property type="nucleotide sequence ID" value="NZ_BMGO01000002.1"/>
</dbReference>
<proteinExistence type="inferred from homology"/>
<dbReference type="GO" id="GO:1902626">
    <property type="term" value="P:assembly of large subunit precursor of preribosome"/>
    <property type="evidence" value="ECO:0007669"/>
    <property type="project" value="UniProtKB-UniRule"/>
</dbReference>
<evidence type="ECO:0000313" key="7">
    <source>
        <dbReference type="Proteomes" id="UP000232693"/>
    </source>
</evidence>
<dbReference type="GO" id="GO:0005829">
    <property type="term" value="C:cytosol"/>
    <property type="evidence" value="ECO:0007669"/>
    <property type="project" value="TreeGrafter"/>
</dbReference>
<name>A0A2K9AKS7_9GAMM</name>
<evidence type="ECO:0000256" key="1">
    <source>
        <dbReference type="ARBA" id="ARBA00022490"/>
    </source>
</evidence>
<organism evidence="6 7">
    <name type="scientific">Kangiella profundi</name>
    <dbReference type="NCBI Taxonomy" id="1561924"/>
    <lineage>
        <taxon>Bacteria</taxon>
        <taxon>Pseudomonadati</taxon>
        <taxon>Pseudomonadota</taxon>
        <taxon>Gammaproteobacteria</taxon>
        <taxon>Kangiellales</taxon>
        <taxon>Kangiellaceae</taxon>
        <taxon>Kangiella</taxon>
    </lineage>
</organism>
<dbReference type="CDD" id="cd16331">
    <property type="entry name" value="YjgA-like"/>
    <property type="match status" value="1"/>
</dbReference>
<dbReference type="PANTHER" id="PTHR38101">
    <property type="entry name" value="UPF0307 PROTEIN YJGA"/>
    <property type="match status" value="1"/>
</dbReference>
<keyword evidence="3 5" id="KW-0699">rRNA-binding</keyword>
<dbReference type="PANTHER" id="PTHR38101:SF1">
    <property type="entry name" value="UPF0307 PROTEIN YJGA"/>
    <property type="match status" value="1"/>
</dbReference>
<dbReference type="SUPFAM" id="SSF158710">
    <property type="entry name" value="PSPTO4464-like"/>
    <property type="match status" value="1"/>
</dbReference>
<evidence type="ECO:0000256" key="5">
    <source>
        <dbReference type="HAMAP-Rule" id="MF_00765"/>
    </source>
</evidence>
<evidence type="ECO:0000256" key="4">
    <source>
        <dbReference type="ARBA" id="ARBA00022884"/>
    </source>
</evidence>
<reference evidence="6 7" key="1">
    <citation type="submission" date="2017-12" db="EMBL/GenBank/DDBJ databases">
        <title>Kangiella profundi FT102 completed genome.</title>
        <authorList>
            <person name="Xu J."/>
            <person name="Wang J."/>
            <person name="Lu Y."/>
        </authorList>
    </citation>
    <scope>NUCLEOTIDE SEQUENCE [LARGE SCALE GENOMIC DNA]</scope>
    <source>
        <strain evidence="6 7">FT102</strain>
    </source>
</reference>
<comment type="similarity">
    <text evidence="5">Belongs to the DarP family.</text>
</comment>
<dbReference type="Pfam" id="PF04751">
    <property type="entry name" value="DarP"/>
    <property type="match status" value="1"/>
</dbReference>
<dbReference type="GO" id="GO:0019843">
    <property type="term" value="F:rRNA binding"/>
    <property type="evidence" value="ECO:0007669"/>
    <property type="project" value="UniProtKB-UniRule"/>
</dbReference>
<dbReference type="AlphaFoldDB" id="A0A2K9AKS7"/>
<keyword evidence="7" id="KW-1185">Reference proteome</keyword>
<evidence type="ECO:0000256" key="3">
    <source>
        <dbReference type="ARBA" id="ARBA00022730"/>
    </source>
</evidence>
<keyword evidence="4 5" id="KW-0694">RNA-binding</keyword>
<dbReference type="InterPro" id="IPR006839">
    <property type="entry name" value="DarP"/>
</dbReference>
<keyword evidence="1 5" id="KW-0963">Cytoplasm</keyword>
<protein>
    <recommendedName>
        <fullName evidence="5">Dual-action ribosomal maturation protein DarP</fullName>
    </recommendedName>
    <alternativeName>
        <fullName evidence="5">Large ribosomal subunit assembly factor DarP</fullName>
    </alternativeName>
</protein>
<comment type="subcellular location">
    <subcellularLocation>
        <location evidence="5">Cytoplasm</location>
    </subcellularLocation>
    <text evidence="5">Associates with late stage pre-50S ribosomal subunits.</text>
</comment>
<dbReference type="EMBL" id="CP025120">
    <property type="protein sequence ID" value="AUD78242.1"/>
    <property type="molecule type" value="Genomic_DNA"/>
</dbReference>
<dbReference type="InterPro" id="IPR023153">
    <property type="entry name" value="DarP_sf"/>
</dbReference>
<comment type="function">
    <text evidence="5">Member of a network of 50S ribosomal subunit biogenesis factors which assembles along the 30S-50S interface, preventing incorrect 23S rRNA structures from forming. Promotes peptidyl transferase center (PTC) maturation.</text>
</comment>
<dbReference type="NCBIfam" id="NF003593">
    <property type="entry name" value="PRK05255.1-1"/>
    <property type="match status" value="1"/>
</dbReference>
<dbReference type="PIRSF" id="PIRSF016183">
    <property type="entry name" value="UCP016183"/>
    <property type="match status" value="1"/>
</dbReference>
<keyword evidence="2 5" id="KW-0690">Ribosome biogenesis</keyword>
<evidence type="ECO:0000313" key="6">
    <source>
        <dbReference type="EMBL" id="AUD78242.1"/>
    </source>
</evidence>
<dbReference type="HAMAP" id="MF_00765">
    <property type="entry name" value="DarP"/>
    <property type="match status" value="1"/>
</dbReference>
<dbReference type="GO" id="GO:0043022">
    <property type="term" value="F:ribosome binding"/>
    <property type="evidence" value="ECO:0007669"/>
    <property type="project" value="UniProtKB-UniRule"/>
</dbReference>